<reference evidence="1 2" key="1">
    <citation type="submission" date="2020-02" db="EMBL/GenBank/DDBJ databases">
        <title>Whole-genome analyses of novel actinobacteria.</title>
        <authorList>
            <person name="Sahin N."/>
            <person name="Gencbay T."/>
        </authorList>
    </citation>
    <scope>NUCLEOTIDE SEQUENCE [LARGE SCALE GENOMIC DNA]</scope>
    <source>
        <strain evidence="1 2">HC44</strain>
    </source>
</reference>
<dbReference type="Gene3D" id="3.40.50.720">
    <property type="entry name" value="NAD(P)-binding Rossmann-like Domain"/>
    <property type="match status" value="1"/>
</dbReference>
<keyword evidence="2" id="KW-1185">Reference proteome</keyword>
<evidence type="ECO:0000313" key="1">
    <source>
        <dbReference type="EMBL" id="NGO07660.1"/>
    </source>
</evidence>
<comment type="caution">
    <text evidence="1">The sequence shown here is derived from an EMBL/GenBank/DDBJ whole genome shotgun (WGS) entry which is preliminary data.</text>
</comment>
<accession>A0A6G4V186</accession>
<protein>
    <submittedName>
        <fullName evidence="1">Zinc-binding dehydrogenase</fullName>
    </submittedName>
</protein>
<dbReference type="Pfam" id="PF13602">
    <property type="entry name" value="ADH_zinc_N_2"/>
    <property type="match status" value="1"/>
</dbReference>
<gene>
    <name evidence="1" type="ORF">G5C60_08340</name>
</gene>
<name>A0A6G4V186_9ACTN</name>
<dbReference type="AlphaFoldDB" id="A0A6G4V186"/>
<sequence>MGGPAFRPLGDVLADGSAIVVYGWLDRRLAEIPWTWPFTLHTYANFPRTTTPGGRRRSTAFLNAGLRDGGLRPVIAEVFDGLDDIQEAHRLMESNRHTGKIVVRV</sequence>
<dbReference type="EMBL" id="JAAKZY010000018">
    <property type="protein sequence ID" value="NGO07660.1"/>
    <property type="molecule type" value="Genomic_DNA"/>
</dbReference>
<organism evidence="1 2">
    <name type="scientific">Streptomyces scabichelini</name>
    <dbReference type="NCBI Taxonomy" id="2711217"/>
    <lineage>
        <taxon>Bacteria</taxon>
        <taxon>Bacillati</taxon>
        <taxon>Actinomycetota</taxon>
        <taxon>Actinomycetes</taxon>
        <taxon>Kitasatosporales</taxon>
        <taxon>Streptomycetaceae</taxon>
        <taxon>Streptomyces</taxon>
    </lineage>
</organism>
<evidence type="ECO:0000313" key="2">
    <source>
        <dbReference type="Proteomes" id="UP000472335"/>
    </source>
</evidence>
<proteinExistence type="predicted"/>
<dbReference type="Gene3D" id="3.90.180.10">
    <property type="entry name" value="Medium-chain alcohol dehydrogenases, catalytic domain"/>
    <property type="match status" value="1"/>
</dbReference>
<dbReference type="Proteomes" id="UP000472335">
    <property type="component" value="Unassembled WGS sequence"/>
</dbReference>